<dbReference type="AlphaFoldDB" id="A0A644XE46"/>
<dbReference type="InterPro" id="IPR029044">
    <property type="entry name" value="Nucleotide-diphossugar_trans"/>
</dbReference>
<comment type="caution">
    <text evidence="2">The sequence shown here is derived from an EMBL/GenBank/DDBJ whole genome shotgun (WGS) entry which is preliminary data.</text>
</comment>
<accession>A0A644XE46</accession>
<evidence type="ECO:0000259" key="1">
    <source>
        <dbReference type="Pfam" id="PF00535"/>
    </source>
</evidence>
<feature type="domain" description="Glycosyltransferase 2-like" evidence="1">
    <location>
        <begin position="293"/>
        <end position="471"/>
    </location>
</feature>
<gene>
    <name evidence="2" type="ORF">SDC9_60825</name>
</gene>
<dbReference type="Pfam" id="PF00535">
    <property type="entry name" value="Glycos_transf_2"/>
    <property type="match status" value="1"/>
</dbReference>
<proteinExistence type="predicted"/>
<dbReference type="EMBL" id="VSSQ01002283">
    <property type="protein sequence ID" value="MPM14462.1"/>
    <property type="molecule type" value="Genomic_DNA"/>
</dbReference>
<organism evidence="2">
    <name type="scientific">bioreactor metagenome</name>
    <dbReference type="NCBI Taxonomy" id="1076179"/>
    <lineage>
        <taxon>unclassified sequences</taxon>
        <taxon>metagenomes</taxon>
        <taxon>ecological metagenomes</taxon>
    </lineage>
</organism>
<dbReference type="PANTHER" id="PTHR43179">
    <property type="entry name" value="RHAMNOSYLTRANSFERASE WBBL"/>
    <property type="match status" value="1"/>
</dbReference>
<dbReference type="PANTHER" id="PTHR43179:SF7">
    <property type="entry name" value="RHAMNOSYLTRANSFERASE WBBL"/>
    <property type="match status" value="1"/>
</dbReference>
<dbReference type="InterPro" id="IPR001173">
    <property type="entry name" value="Glyco_trans_2-like"/>
</dbReference>
<dbReference type="SUPFAM" id="SSF53448">
    <property type="entry name" value="Nucleotide-diphospho-sugar transferases"/>
    <property type="match status" value="2"/>
</dbReference>
<name>A0A644XE46_9ZZZZ</name>
<protein>
    <recommendedName>
        <fullName evidence="1">Glycosyltransferase 2-like domain-containing protein</fullName>
    </recommendedName>
</protein>
<sequence>MNLMKFAKSILWTIFPPERPVERMIRTQYHRITATDWYVRRTLRQSAASYNKWLKYQAQQLNALNNPLNTPLFTFIILNNAAEQLKGTLHSIQAQLGENNEVLLVSPEPVPGLASARGLVEAVAQSRGEWVICCAAGDQFDEHSLQQFRMAIDQHPQTNVLYADSSTRASGKGQETPFFKPSGYSPELLLSVNYLTRAAIKKEAALQALHQVHAGFEFFNQERELLLLLSEGPSKPVHIAYTLVHQVECESSSIEANTLLRDHLLRLGYPTSITVEGSPESHVAWQFGSPSVSIIIPTRNSFSVLKTLLDSLFVLTDYPNFEVILVDNGSTQPEVLAYYEELQKSKPVRIVPYNAAFNYSHANNLGAANSQADYLLFLNNDMQVIHSNWLSELVMWASQPDIGVVGTKLLHANNSIQHAGVVLGLQNFVGHLYLNTPEHYHGLLGSVDWYRNVSAVTGACQMMRRSTFNELGGFDEAYTLVFSDVALCLAAISKGFRVLYNPHACLYHLEGGSRGYKSPRPDMLRGFDLLQEWVIHDDPYFSPNLTYTTIPACQLEYQDAETRLAVINERRKFLLK</sequence>
<dbReference type="Gene3D" id="3.90.550.10">
    <property type="entry name" value="Spore Coat Polysaccharide Biosynthesis Protein SpsA, Chain A"/>
    <property type="match status" value="2"/>
</dbReference>
<dbReference type="CDD" id="cd04186">
    <property type="entry name" value="GT_2_like_c"/>
    <property type="match status" value="1"/>
</dbReference>
<reference evidence="2" key="1">
    <citation type="submission" date="2019-08" db="EMBL/GenBank/DDBJ databases">
        <authorList>
            <person name="Kucharzyk K."/>
            <person name="Murdoch R.W."/>
            <person name="Higgins S."/>
            <person name="Loffler F."/>
        </authorList>
    </citation>
    <scope>NUCLEOTIDE SEQUENCE</scope>
</reference>
<evidence type="ECO:0000313" key="2">
    <source>
        <dbReference type="EMBL" id="MPM14462.1"/>
    </source>
</evidence>